<evidence type="ECO:0000256" key="2">
    <source>
        <dbReference type="ARBA" id="ARBA00022448"/>
    </source>
</evidence>
<dbReference type="Proteomes" id="UP000788993">
    <property type="component" value="Unassembled WGS sequence"/>
</dbReference>
<comment type="similarity">
    <text evidence="7">Belongs to the WD repeat PROPPIN family.</text>
</comment>
<dbReference type="GO" id="GO:0005768">
    <property type="term" value="C:endosome"/>
    <property type="evidence" value="ECO:0007669"/>
    <property type="project" value="EnsemblFungi"/>
</dbReference>
<dbReference type="EMBL" id="JAEUBD010000382">
    <property type="protein sequence ID" value="KAH3675211.1"/>
    <property type="molecule type" value="Genomic_DNA"/>
</dbReference>
<dbReference type="InterPro" id="IPR001680">
    <property type="entry name" value="WD40_rpt"/>
</dbReference>
<dbReference type="GO" id="GO:0032266">
    <property type="term" value="F:phosphatidylinositol-3-phosphate binding"/>
    <property type="evidence" value="ECO:0007669"/>
    <property type="project" value="EnsemblFungi"/>
</dbReference>
<reference evidence="9" key="1">
    <citation type="journal article" date="2021" name="Open Biol.">
        <title>Shared evolutionary footprints suggest mitochondrial oxidative damage underlies multiple complex I losses in fungi.</title>
        <authorList>
            <person name="Schikora-Tamarit M.A."/>
            <person name="Marcet-Houben M."/>
            <person name="Nosek J."/>
            <person name="Gabaldon T."/>
        </authorList>
    </citation>
    <scope>NUCLEOTIDE SEQUENCE</scope>
    <source>
        <strain evidence="9">NCAIM Y.01608</strain>
    </source>
</reference>
<evidence type="ECO:0000256" key="3">
    <source>
        <dbReference type="ARBA" id="ARBA00022554"/>
    </source>
</evidence>
<evidence type="ECO:0000313" key="10">
    <source>
        <dbReference type="Proteomes" id="UP000788993"/>
    </source>
</evidence>
<dbReference type="InterPro" id="IPR048720">
    <property type="entry name" value="PROPPIN"/>
</dbReference>
<dbReference type="SUPFAM" id="SSF50978">
    <property type="entry name" value="WD40 repeat-like"/>
    <property type="match status" value="1"/>
</dbReference>
<proteinExistence type="inferred from homology"/>
<dbReference type="AlphaFoldDB" id="A0A1B7SBS5"/>
<keyword evidence="4" id="KW-0853">WD repeat</keyword>
<evidence type="ECO:0000256" key="4">
    <source>
        <dbReference type="ARBA" id="ARBA00022574"/>
    </source>
</evidence>
<protein>
    <recommendedName>
        <fullName evidence="11">SVP1-like protein 2</fullName>
    </recommendedName>
</protein>
<dbReference type="SMART" id="SM00320">
    <property type="entry name" value="WD40"/>
    <property type="match status" value="3"/>
</dbReference>
<dbReference type="Pfam" id="PF21032">
    <property type="entry name" value="PROPPIN"/>
    <property type="match status" value="1"/>
</dbReference>
<dbReference type="GO" id="GO:0000324">
    <property type="term" value="C:fungal-type vacuole"/>
    <property type="evidence" value="ECO:0007669"/>
    <property type="project" value="EnsemblFungi"/>
</dbReference>
<dbReference type="GO" id="GO:0070273">
    <property type="term" value="F:phosphatidylinositol-4-phosphate binding"/>
    <property type="evidence" value="ECO:0007669"/>
    <property type="project" value="EnsemblFungi"/>
</dbReference>
<dbReference type="PANTHER" id="PTHR11227">
    <property type="entry name" value="WD-REPEAT PROTEIN INTERACTING WITH PHOSPHOINOSIDES WIPI -RELATED"/>
    <property type="match status" value="1"/>
</dbReference>
<dbReference type="GO" id="GO:0015031">
    <property type="term" value="P:protein transport"/>
    <property type="evidence" value="ECO:0007669"/>
    <property type="project" value="UniProtKB-KW"/>
</dbReference>
<dbReference type="Gene3D" id="2.130.10.10">
    <property type="entry name" value="YVTN repeat-like/Quinoprotein amine dehydrogenase"/>
    <property type="match status" value="1"/>
</dbReference>
<evidence type="ECO:0000256" key="6">
    <source>
        <dbReference type="ARBA" id="ARBA00022927"/>
    </source>
</evidence>
<evidence type="ECO:0000256" key="7">
    <source>
        <dbReference type="ARBA" id="ARBA00025740"/>
    </source>
</evidence>
<gene>
    <name evidence="9" type="ORF">OGATHE_001551</name>
</gene>
<dbReference type="GO" id="GO:0080025">
    <property type="term" value="F:phosphatidylinositol-3,5-bisphosphate binding"/>
    <property type="evidence" value="ECO:0007669"/>
    <property type="project" value="EnsemblFungi"/>
</dbReference>
<sequence length="360" mass="40519">MNTHRPIESVRAHEPAVLNAAFNQDQTCFAVCHESGFQVYNTDPMELRMKRTFSTNGGVGLIAMLHRTNYVALVGGGRQPRFPVNKLCIWDDLKKKPSIMLEFMSPILNVLLSRILIVVVLKNKVLIHAFESKPKLLAQHETYDNEAGVAELSVNEQTSFLAFPGRAIGQIQLVDVSPAHRDRNLISIIKAHKSRIQCLAISNSGLLIASASQTGTIIRIHDTAKCSLRFELRRGLDRATVTSIKFSPDDSKLAVLSDKNTLHVYNLTAADPQPESAMANRLHLLSAVPLMPTYFRSVWSFVSYHIDTKDDAVNDCGVLGWADNESIVVLWKKKGIWEKYVLVENDKWTLVREGWRRFEE</sequence>
<organism evidence="9 10">
    <name type="scientific">Ogataea polymorpha</name>
    <dbReference type="NCBI Taxonomy" id="460523"/>
    <lineage>
        <taxon>Eukaryota</taxon>
        <taxon>Fungi</taxon>
        <taxon>Dikarya</taxon>
        <taxon>Ascomycota</taxon>
        <taxon>Saccharomycotina</taxon>
        <taxon>Pichiomycetes</taxon>
        <taxon>Pichiales</taxon>
        <taxon>Pichiaceae</taxon>
        <taxon>Ogataea</taxon>
    </lineage>
</organism>
<comment type="caution">
    <text evidence="9">The sequence shown here is derived from an EMBL/GenBank/DDBJ whole genome shotgun (WGS) entry which is preliminary data.</text>
</comment>
<keyword evidence="3" id="KW-0926">Vacuole</keyword>
<dbReference type="InterPro" id="IPR015943">
    <property type="entry name" value="WD40/YVTN_repeat-like_dom_sf"/>
</dbReference>
<name>A0A1B7SBS5_9ASCO</name>
<keyword evidence="2" id="KW-0813">Transport</keyword>
<keyword evidence="5" id="KW-0677">Repeat</keyword>
<reference evidence="9" key="2">
    <citation type="submission" date="2021-01" db="EMBL/GenBank/DDBJ databases">
        <authorList>
            <person name="Schikora-Tamarit M.A."/>
        </authorList>
    </citation>
    <scope>NUCLEOTIDE SEQUENCE</scope>
    <source>
        <strain evidence="9">NCAIM Y.01608</strain>
    </source>
</reference>
<comment type="subcellular location">
    <subcellularLocation>
        <location evidence="1">Endomembrane system</location>
        <topology evidence="1">Peripheral membrane protein</topology>
    </subcellularLocation>
    <subcellularLocation>
        <location evidence="8">Vacuole membrane</location>
    </subcellularLocation>
</comment>
<dbReference type="RefSeq" id="XP_018208889.1">
    <property type="nucleotide sequence ID" value="XM_018357858.1"/>
</dbReference>
<evidence type="ECO:0000256" key="1">
    <source>
        <dbReference type="ARBA" id="ARBA00004184"/>
    </source>
</evidence>
<keyword evidence="10" id="KW-1185">Reference proteome</keyword>
<dbReference type="InterPro" id="IPR036322">
    <property type="entry name" value="WD40_repeat_dom_sf"/>
</dbReference>
<keyword evidence="6" id="KW-0653">Protein transport</keyword>
<accession>A0A1B7SBS5</accession>
<dbReference type="GO" id="GO:0010314">
    <property type="term" value="F:phosphatidylinositol-5-phosphate binding"/>
    <property type="evidence" value="ECO:0007669"/>
    <property type="project" value="EnsemblFungi"/>
</dbReference>
<dbReference type="SMR" id="A0A1B7SBS5"/>
<evidence type="ECO:0000256" key="8">
    <source>
        <dbReference type="ARBA" id="ARBA00037813"/>
    </source>
</evidence>
<evidence type="ECO:0000256" key="5">
    <source>
        <dbReference type="ARBA" id="ARBA00022737"/>
    </source>
</evidence>
<dbReference type="GO" id="GO:0005774">
    <property type="term" value="C:vacuolar membrane"/>
    <property type="evidence" value="ECO:0007669"/>
    <property type="project" value="UniProtKB-SubCell"/>
</dbReference>
<evidence type="ECO:0008006" key="11">
    <source>
        <dbReference type="Google" id="ProtNLM"/>
    </source>
</evidence>
<evidence type="ECO:0000313" key="9">
    <source>
        <dbReference type="EMBL" id="KAH3675211.1"/>
    </source>
</evidence>
<dbReference type="GO" id="GO:0034727">
    <property type="term" value="P:piecemeal microautophagy of the nucleus"/>
    <property type="evidence" value="ECO:0007669"/>
    <property type="project" value="EnsemblFungi"/>
</dbReference>